<dbReference type="Gene3D" id="1.10.1220.10">
    <property type="entry name" value="Met repressor-like"/>
    <property type="match status" value="1"/>
</dbReference>
<dbReference type="Proteomes" id="UP000473699">
    <property type="component" value="Unassembled WGS sequence"/>
</dbReference>
<dbReference type="RefSeq" id="WP_154528421.1">
    <property type="nucleotide sequence ID" value="NZ_JAXDZJ010000193.1"/>
</dbReference>
<dbReference type="GO" id="GO:0006355">
    <property type="term" value="P:regulation of DNA-templated transcription"/>
    <property type="evidence" value="ECO:0007669"/>
    <property type="project" value="InterPro"/>
</dbReference>
<dbReference type="EMBL" id="VUNH01000004">
    <property type="protein sequence ID" value="MST55314.1"/>
    <property type="molecule type" value="Genomic_DNA"/>
</dbReference>
<dbReference type="NCBIfam" id="TIGR02384">
    <property type="entry name" value="RelB_DinJ"/>
    <property type="match status" value="1"/>
</dbReference>
<dbReference type="InterPro" id="IPR013321">
    <property type="entry name" value="Arc_rbn_hlx_hlx"/>
</dbReference>
<dbReference type="Pfam" id="PF04221">
    <property type="entry name" value="RelB"/>
    <property type="match status" value="1"/>
</dbReference>
<dbReference type="InterPro" id="IPR007337">
    <property type="entry name" value="RelB/DinJ"/>
</dbReference>
<keyword evidence="2" id="KW-1185">Reference proteome</keyword>
<sequence length="91" mass="10170">MAGHSAPIFNSTSVRVDEDSKKQVEAFCADVGINPSTAVNLFFKVMLRENRIPFEIAREPFYAPVNMAHLRRSIAQAEAGRLTPHELIEVD</sequence>
<dbReference type="AlphaFoldDB" id="A0A6L5YAJ3"/>
<protein>
    <submittedName>
        <fullName evidence="1">Type II toxin-antitoxin system RelB/DinJ family antitoxin</fullName>
    </submittedName>
</protein>
<name>A0A6L5YAJ3_9BACT</name>
<comment type="caution">
    <text evidence="1">The sequence shown here is derived from an EMBL/GenBank/DDBJ whole genome shotgun (WGS) entry which is preliminary data.</text>
</comment>
<accession>A0A6L5YAJ3</accession>
<organism evidence="1 2">
    <name type="scientific">Pyramidobacter porci</name>
    <dbReference type="NCBI Taxonomy" id="2605789"/>
    <lineage>
        <taxon>Bacteria</taxon>
        <taxon>Thermotogati</taxon>
        <taxon>Synergistota</taxon>
        <taxon>Synergistia</taxon>
        <taxon>Synergistales</taxon>
        <taxon>Dethiosulfovibrionaceae</taxon>
        <taxon>Pyramidobacter</taxon>
    </lineage>
</organism>
<proteinExistence type="predicted"/>
<reference evidence="1 2" key="1">
    <citation type="submission" date="2019-08" db="EMBL/GenBank/DDBJ databases">
        <title>In-depth cultivation of the pig gut microbiome towards novel bacterial diversity and tailored functional studies.</title>
        <authorList>
            <person name="Wylensek D."/>
            <person name="Hitch T.C.A."/>
            <person name="Clavel T."/>
        </authorList>
    </citation>
    <scope>NUCLEOTIDE SEQUENCE [LARGE SCALE GENOMIC DNA]</scope>
    <source>
        <strain evidence="1 2">SM-530-WT-4B</strain>
    </source>
</reference>
<evidence type="ECO:0000313" key="2">
    <source>
        <dbReference type="Proteomes" id="UP000473699"/>
    </source>
</evidence>
<gene>
    <name evidence="1" type="ORF">FYJ74_04610</name>
</gene>
<evidence type="ECO:0000313" key="1">
    <source>
        <dbReference type="EMBL" id="MST55314.1"/>
    </source>
</evidence>